<gene>
    <name evidence="2" type="ORF">BPOR_0189g00070</name>
</gene>
<dbReference type="EMBL" id="PQXO01000189">
    <property type="protein sequence ID" value="TGO88019.1"/>
    <property type="molecule type" value="Genomic_DNA"/>
</dbReference>
<evidence type="ECO:0000313" key="2">
    <source>
        <dbReference type="EMBL" id="TGO88019.1"/>
    </source>
</evidence>
<evidence type="ECO:0000256" key="1">
    <source>
        <dbReference type="SAM" id="MobiDB-lite"/>
    </source>
</evidence>
<reference evidence="2 3" key="1">
    <citation type="submission" date="2017-12" db="EMBL/GenBank/DDBJ databases">
        <title>Comparative genomics of Botrytis spp.</title>
        <authorList>
            <person name="Valero-Jimenez C.A."/>
            <person name="Tapia P."/>
            <person name="Veloso J."/>
            <person name="Silva-Moreno E."/>
            <person name="Staats M."/>
            <person name="Valdes J.H."/>
            <person name="Van Kan J.A.L."/>
        </authorList>
    </citation>
    <scope>NUCLEOTIDE SEQUENCE [LARGE SCALE GENOMIC DNA]</scope>
    <source>
        <strain evidence="2 3">MUCL3349</strain>
    </source>
</reference>
<feature type="compositionally biased region" description="Polar residues" evidence="1">
    <location>
        <begin position="1212"/>
        <end position="1233"/>
    </location>
</feature>
<feature type="compositionally biased region" description="Polar residues" evidence="1">
    <location>
        <begin position="947"/>
        <end position="960"/>
    </location>
</feature>
<feature type="region of interest" description="Disordered" evidence="1">
    <location>
        <begin position="20"/>
        <end position="45"/>
    </location>
</feature>
<accession>A0A4Z1KU36</accession>
<keyword evidence="3" id="KW-1185">Reference proteome</keyword>
<feature type="region of interest" description="Disordered" evidence="1">
    <location>
        <begin position="1359"/>
        <end position="1394"/>
    </location>
</feature>
<organism evidence="2 3">
    <name type="scientific">Botrytis porri</name>
    <dbReference type="NCBI Taxonomy" id="87229"/>
    <lineage>
        <taxon>Eukaryota</taxon>
        <taxon>Fungi</taxon>
        <taxon>Dikarya</taxon>
        <taxon>Ascomycota</taxon>
        <taxon>Pezizomycotina</taxon>
        <taxon>Leotiomycetes</taxon>
        <taxon>Helotiales</taxon>
        <taxon>Sclerotiniaceae</taxon>
        <taxon>Botrytis</taxon>
    </lineage>
</organism>
<feature type="compositionally biased region" description="Polar residues" evidence="1">
    <location>
        <begin position="1325"/>
        <end position="1344"/>
    </location>
</feature>
<feature type="compositionally biased region" description="Acidic residues" evidence="1">
    <location>
        <begin position="177"/>
        <end position="189"/>
    </location>
</feature>
<feature type="region of interest" description="Disordered" evidence="1">
    <location>
        <begin position="516"/>
        <end position="567"/>
    </location>
</feature>
<feature type="compositionally biased region" description="Polar residues" evidence="1">
    <location>
        <begin position="157"/>
        <end position="174"/>
    </location>
</feature>
<feature type="compositionally biased region" description="Polar residues" evidence="1">
    <location>
        <begin position="548"/>
        <end position="561"/>
    </location>
</feature>
<feature type="compositionally biased region" description="Polar residues" evidence="1">
    <location>
        <begin position="1145"/>
        <end position="1157"/>
    </location>
</feature>
<feature type="compositionally biased region" description="Polar residues" evidence="1">
    <location>
        <begin position="1253"/>
        <end position="1272"/>
    </location>
</feature>
<sequence length="1420" mass="154201">MSYPNYLDDMEPQLASYLGEDSSTFSSNENPTASAAVDSLEETPYDANGQFTWEDFLREEGLEMNSPHPTTLEWNPRQAEFYGDEDVAPLTVDEPSSEEPTQSSRQKEEAPINIASDSTNEQPIATPSEPMSQPEENTNIPEDVSIFVEGKTDENTGDNSNVQSVAADFQPSNSLELEQEENIDNDDNDSLFGGSTSNDVEAPNFDEEHQSEAMAQEANSTPEFVADTLHNADSAASAPITPDADLNGVNADNDNDSLFGDVDNSGVGDSFQPPENQSLTGDNAPLEAPTDNVDDLFGPAFGDDFEAELAAELEVELRRDSTNAMAPVVPTHTRLHLPKPPRKMARSQGLYLPDPPRAIANPQGLHLPAPPQMLVAPQGLHLPDPPRVVASSQGLNLPVPPRMVAGPQGLHLPSLPPAIGSQQSEVATSAPVQTGNQEVEAPNSRRRVRASRIPRSDMSRPKGRGQAGKIMTQLSGPAPSKLPEPVPSSSSRADDTAEKVTRLPRWAFGKYTTFSKPVAGGKYREPNNSVQNPTPGEDEPESVDKTNENNSGNQNIVQPASSIPDAIDLTSDTQEPLAMEGTVQGNPAVNHNSGQGSTRPHEDFQIPAFGSEMALTYDNDQFQTFPDELSFPTFMDDADPAPQLQSYQSHNSATLDIVAPVAPQCEVLSPPIMENFSPYGQAPLADSYNSHPVKVANVHGTDPFLDPSPYAMEQIAAQSYQPAMQPMQTGNFEQGSGYAIGNDIAQNTSGNVGGNNSSAMNNSRPKKRLSHERAEYGDPRVLMTYNEFKQVFPQEQTRGCFETAIQNERAADATLVARGGVPPQRPTIRKSIICTWSQVQHLNRIRAANGEKLFEPKPNAHKRPEAFKESLRRKRQERGEISESEESDMEPEAKRLRLAQEPIQMEPSSGEQNGERSSEIRSIQPDNPQVSVNASRPPPNHGIPRSPHTQNVDQVSSMQIHQPVPQSFKRKMGPEQLESFESMGQEVRPTAKRPRIAAPSSQTSRPIINQPVAKDFKDYISERQSEYLKLRVPELRQLCKTRDVKHGNINNLSKGGLVGVLVGQDVSRHPVHRQVHNQAQAGLRAQRGHPISNVVGMGRMNPPSVAANRSQQQPKVPNGWGTRQNLPASNVGPDYGMGSNHHQRASSQFHNTGSNRAPGSAPMRFGNSALPVTNSGLNRGPSHGSSWPVNVARVQQLHMNGNPSGLAKNGGQPLTSTRDQSNMSQGYQGSTMHPSPANPYAQSRLPVSVHHNGYSNGGIQPNLNGSRNNHHSANTQVPAYVIDGDFGAGIYQPAVDDRRRKPRIAGQDVPSRAPRGNKRSLPQPAMNNTASTQQPMVGSASGNYQMDHQANNLVGSQIPRPATRANIGGDPRRLMQNRPQSGLYPAPRQGLSQGARQLHAVAPGLPQFHFGRRPANPFSG</sequence>
<feature type="compositionally biased region" description="Polar residues" evidence="1">
    <location>
        <begin position="920"/>
        <end position="934"/>
    </location>
</feature>
<feature type="region of interest" description="Disordered" evidence="1">
    <location>
        <begin position="1200"/>
        <end position="1272"/>
    </location>
</feature>
<feature type="region of interest" description="Disordered" evidence="1">
    <location>
        <begin position="1292"/>
        <end position="1344"/>
    </location>
</feature>
<feature type="region of interest" description="Disordered" evidence="1">
    <location>
        <begin position="980"/>
        <end position="1003"/>
    </location>
</feature>
<protein>
    <submittedName>
        <fullName evidence="2">Uncharacterized protein</fullName>
    </submittedName>
</protein>
<comment type="caution">
    <text evidence="2">The sequence shown here is derived from an EMBL/GenBank/DDBJ whole genome shotgun (WGS) entry which is preliminary data.</text>
</comment>
<feature type="region of interest" description="Disordered" evidence="1">
    <location>
        <begin position="850"/>
        <end position="967"/>
    </location>
</feature>
<evidence type="ECO:0000313" key="3">
    <source>
        <dbReference type="Proteomes" id="UP000297280"/>
    </source>
</evidence>
<name>A0A4Z1KU36_9HELO</name>
<proteinExistence type="predicted"/>
<dbReference type="Proteomes" id="UP000297280">
    <property type="component" value="Unassembled WGS sequence"/>
</dbReference>
<feature type="region of interest" description="Disordered" evidence="1">
    <location>
        <begin position="1101"/>
        <end position="1158"/>
    </location>
</feature>
<feature type="compositionally biased region" description="Polar residues" evidence="1">
    <location>
        <begin position="21"/>
        <end position="33"/>
    </location>
</feature>
<feature type="region of interest" description="Disordered" evidence="1">
    <location>
        <begin position="407"/>
        <end position="499"/>
    </location>
</feature>
<feature type="compositionally biased region" description="Polar residues" evidence="1">
    <location>
        <begin position="420"/>
        <end position="437"/>
    </location>
</feature>
<feature type="compositionally biased region" description="Polar residues" evidence="1">
    <location>
        <begin position="1107"/>
        <end position="1128"/>
    </location>
</feature>
<feature type="region of interest" description="Disordered" evidence="1">
    <location>
        <begin position="63"/>
        <end position="298"/>
    </location>
</feature>
<feature type="compositionally biased region" description="Polar residues" evidence="1">
    <location>
        <begin position="115"/>
        <end position="140"/>
    </location>
</feature>